<gene>
    <name evidence="1" type="ORF">KDK67_13815</name>
</gene>
<reference evidence="1" key="2">
    <citation type="submission" date="2021-04" db="EMBL/GenBank/DDBJ databases">
        <authorList>
            <person name="Dong X."/>
        </authorList>
    </citation>
    <scope>NUCLEOTIDE SEQUENCE</scope>
    <source>
        <strain evidence="1">LLY</strain>
    </source>
</reference>
<comment type="caution">
    <text evidence="1">The sequence shown here is derived from an EMBL/GenBank/DDBJ whole genome shotgun (WGS) entry which is preliminary data.</text>
</comment>
<dbReference type="AlphaFoldDB" id="A0A9E5DCX2"/>
<dbReference type="PROSITE" id="PS00018">
    <property type="entry name" value="EF_HAND_1"/>
    <property type="match status" value="1"/>
</dbReference>
<evidence type="ECO:0000313" key="2">
    <source>
        <dbReference type="Proteomes" id="UP001056766"/>
    </source>
</evidence>
<reference evidence="1" key="1">
    <citation type="journal article" date="2021" name="mSystems">
        <title>Bacteria and Archaea Synergistically Convert Glycine Betaine to Biogenic Methane in the Formosa Cold Seep of the South China Sea.</title>
        <authorList>
            <person name="Li L."/>
            <person name="Zhang W."/>
            <person name="Zhang S."/>
            <person name="Song L."/>
            <person name="Sun Q."/>
            <person name="Zhang H."/>
            <person name="Xiang H."/>
            <person name="Dong X."/>
        </authorList>
    </citation>
    <scope>NUCLEOTIDE SEQUENCE</scope>
    <source>
        <strain evidence="1">LLY</strain>
    </source>
</reference>
<dbReference type="RefSeq" id="WP_250869437.1">
    <property type="nucleotide sequence ID" value="NZ_JAGSOI010000117.1"/>
</dbReference>
<dbReference type="InterPro" id="IPR018247">
    <property type="entry name" value="EF_Hand_1_Ca_BS"/>
</dbReference>
<feature type="non-terminal residue" evidence="1">
    <location>
        <position position="1"/>
    </location>
</feature>
<keyword evidence="2" id="KW-1185">Reference proteome</keyword>
<evidence type="ECO:0008006" key="3">
    <source>
        <dbReference type="Google" id="ProtNLM"/>
    </source>
</evidence>
<organism evidence="1 2">
    <name type="scientific">Methanococcoides seepicolus</name>
    <dbReference type="NCBI Taxonomy" id="2828780"/>
    <lineage>
        <taxon>Archaea</taxon>
        <taxon>Methanobacteriati</taxon>
        <taxon>Methanobacteriota</taxon>
        <taxon>Stenosarchaea group</taxon>
        <taxon>Methanomicrobia</taxon>
        <taxon>Methanosarcinales</taxon>
        <taxon>Methanosarcinaceae</taxon>
        <taxon>Methanococcoides</taxon>
    </lineage>
</organism>
<sequence length="487" mass="54222">IGDTRVYIPEGDECIPDCGTKVVQGDHDATYMLMTNLDAKLAYFTYDDEEVYVDMDNDSKVSFGDVRLTNVSNHYGPNTKVKICDEFDLGHDLTQLNQTSVRYVETDDLIGYTLGDAVYVDVDDSNFVSAGDIRLVEVEAYMPGNPVPFVYPAWSVVDSNDVDVGDVLLGLLDRDGVDDGEDYTDLNEVLGYIDSDCTGTWTCPDKLYIQQYTECDSFQLNLGVSVGDLRLYVPVNDPNSPFYDEEEDWPECGTKVTLCNIDVEYGVTEVFHNYALIKFVDRDNDGLFTEGVDHVYIDMDNSSDVTVGDVRLTDVSIKNDTYANNTKVDDHDLDRAGTMLPADLYITVSDLDLLAVVPYVAGYGPADPTVELPTESFNFTVSMFDNDCSGDWTCVDALYLSIDDQFWMDDLAVTHKDIRLYIPPGLICDGEVPNGECDYHAYDANQDGMISIGEVNTAIDDYRTQGPTSIADVSELIDMYRTGEPYC</sequence>
<dbReference type="EMBL" id="JAGSOI010000117">
    <property type="protein sequence ID" value="MCM1988032.1"/>
    <property type="molecule type" value="Genomic_DNA"/>
</dbReference>
<protein>
    <recommendedName>
        <fullName evidence="3">EF-hand domain-containing protein</fullName>
    </recommendedName>
</protein>
<accession>A0A9E5DCX2</accession>
<evidence type="ECO:0000313" key="1">
    <source>
        <dbReference type="EMBL" id="MCM1988032.1"/>
    </source>
</evidence>
<dbReference type="Proteomes" id="UP001056766">
    <property type="component" value="Unassembled WGS sequence"/>
</dbReference>
<name>A0A9E5DCX2_9EURY</name>
<proteinExistence type="predicted"/>